<evidence type="ECO:0000259" key="6">
    <source>
        <dbReference type="Pfam" id="PF13178"/>
    </source>
</evidence>
<evidence type="ECO:0000256" key="2">
    <source>
        <dbReference type="ARBA" id="ARBA00024341"/>
    </source>
</evidence>
<evidence type="ECO:0000256" key="1">
    <source>
        <dbReference type="ARBA" id="ARBA00022860"/>
    </source>
</evidence>
<dbReference type="Proteomes" id="UP001346149">
    <property type="component" value="Unassembled WGS sequence"/>
</dbReference>
<keyword evidence="1" id="KW-0112">Calmodulin-binding</keyword>
<comment type="similarity">
    <text evidence="2">Belongs to the IQD family.</text>
</comment>
<dbReference type="Pfam" id="PF13178">
    <property type="entry name" value="DUF4005"/>
    <property type="match status" value="1"/>
</dbReference>
<dbReference type="PROSITE" id="PS50096">
    <property type="entry name" value="IQ"/>
    <property type="match status" value="2"/>
</dbReference>
<feature type="domain" description="DUF4005" evidence="6">
    <location>
        <begin position="302"/>
        <end position="364"/>
    </location>
</feature>
<organism evidence="7 8">
    <name type="scientific">Trapa natans</name>
    <name type="common">Water chestnut</name>
    <dbReference type="NCBI Taxonomy" id="22666"/>
    <lineage>
        <taxon>Eukaryota</taxon>
        <taxon>Viridiplantae</taxon>
        <taxon>Streptophyta</taxon>
        <taxon>Embryophyta</taxon>
        <taxon>Tracheophyta</taxon>
        <taxon>Spermatophyta</taxon>
        <taxon>Magnoliopsida</taxon>
        <taxon>eudicotyledons</taxon>
        <taxon>Gunneridae</taxon>
        <taxon>Pentapetalae</taxon>
        <taxon>rosids</taxon>
        <taxon>malvids</taxon>
        <taxon>Myrtales</taxon>
        <taxon>Lythraceae</taxon>
        <taxon>Trapa</taxon>
    </lineage>
</organism>
<evidence type="ECO:0000313" key="7">
    <source>
        <dbReference type="EMBL" id="KAK4791200.1"/>
    </source>
</evidence>
<keyword evidence="8" id="KW-1185">Reference proteome</keyword>
<dbReference type="PANTHER" id="PTHR32295:SF10">
    <property type="entry name" value="PROTEIN IQ-DOMAIN 25"/>
    <property type="match status" value="1"/>
</dbReference>
<accession>A0AAN7M7W2</accession>
<dbReference type="AlphaFoldDB" id="A0AAN7M7W2"/>
<dbReference type="EMBL" id="JAXQNO010000009">
    <property type="protein sequence ID" value="KAK4791200.1"/>
    <property type="molecule type" value="Genomic_DNA"/>
</dbReference>
<proteinExistence type="inferred from homology"/>
<feature type="region of interest" description="Disordered" evidence="5">
    <location>
        <begin position="22"/>
        <end position="57"/>
    </location>
</feature>
<dbReference type="CDD" id="cd23767">
    <property type="entry name" value="IQCD"/>
    <property type="match status" value="1"/>
</dbReference>
<feature type="compositionally biased region" description="Basic residues" evidence="5">
    <location>
        <begin position="30"/>
        <end position="39"/>
    </location>
</feature>
<comment type="subunit">
    <text evidence="3">Binds to multiple calmodulin (CaM) in the presence of Ca(2+) and CaM-like proteins.</text>
</comment>
<dbReference type="Pfam" id="PF00612">
    <property type="entry name" value="IQ"/>
    <property type="match status" value="2"/>
</dbReference>
<evidence type="ECO:0000256" key="4">
    <source>
        <dbReference type="ARBA" id="ARBA00045534"/>
    </source>
</evidence>
<evidence type="ECO:0000256" key="5">
    <source>
        <dbReference type="SAM" id="MobiDB-lite"/>
    </source>
</evidence>
<evidence type="ECO:0000256" key="3">
    <source>
        <dbReference type="ARBA" id="ARBA00024378"/>
    </source>
</evidence>
<sequence length="380" mass="42035">MGRAVRWLKGFLGMKKDRENVVDNASPASGHRREKRRWSFSKPGKEPNGHPPFSNALPSFLARKSGKGDTPWLGSYAVEAEEDWNQSRHIKAIAMAAGTTITADIAVAAAQTAVAVAGLTGASRGGRELFGYGKEVLAAMKIQSAFRGFLARKALKALRGIVKLQAMVRGYLVRKRAATILQQMQSLLRAQSMVRSQKARRSLDKENHYPERSGEWRSEFHSKRFPRSIDIPVDDSPKVIEVDSIKARSRSGRISNSPLSEPDNLGWCECRFIHTCHTAHGFPTPIRIQEPTVTAAPVVRRRSACMAAAGLFHQRCTSVASYMENTKSSRAKVRAQSTPRQRPEKGAEKWLSVAGNTASRHSISGVRNERSCNHLAEILE</sequence>
<dbReference type="SMART" id="SM00015">
    <property type="entry name" value="IQ"/>
    <property type="match status" value="3"/>
</dbReference>
<dbReference type="PANTHER" id="PTHR32295">
    <property type="entry name" value="IQ-DOMAIN 5-RELATED"/>
    <property type="match status" value="1"/>
</dbReference>
<feature type="region of interest" description="Disordered" evidence="5">
    <location>
        <begin position="328"/>
        <end position="350"/>
    </location>
</feature>
<comment type="function">
    <text evidence="4">May be involved in cooperative interactions with calmodulins or calmodulin-like proteins. Recruits calmodulin proteins to microtubules, thus being a potential scaffold in cellular signaling and trafficking. May associate with nucleic acids and regulate gene expression at the transcriptional or post-transcriptional level.</text>
</comment>
<reference evidence="7 8" key="1">
    <citation type="journal article" date="2023" name="Hortic Res">
        <title>Pangenome of water caltrop reveals structural variations and asymmetric subgenome divergence after allopolyploidization.</title>
        <authorList>
            <person name="Zhang X."/>
            <person name="Chen Y."/>
            <person name="Wang L."/>
            <person name="Yuan Y."/>
            <person name="Fang M."/>
            <person name="Shi L."/>
            <person name="Lu R."/>
            <person name="Comes H.P."/>
            <person name="Ma Y."/>
            <person name="Chen Y."/>
            <person name="Huang G."/>
            <person name="Zhou Y."/>
            <person name="Zheng Z."/>
            <person name="Qiu Y."/>
        </authorList>
    </citation>
    <scope>NUCLEOTIDE SEQUENCE [LARGE SCALE GENOMIC DNA]</scope>
    <source>
        <strain evidence="7">F231</strain>
    </source>
</reference>
<dbReference type="SUPFAM" id="SSF52540">
    <property type="entry name" value="P-loop containing nucleoside triphosphate hydrolases"/>
    <property type="match status" value="1"/>
</dbReference>
<dbReference type="GO" id="GO:0005516">
    <property type="term" value="F:calmodulin binding"/>
    <property type="evidence" value="ECO:0007669"/>
    <property type="project" value="UniProtKB-KW"/>
</dbReference>
<dbReference type="Gene3D" id="1.20.5.190">
    <property type="match status" value="1"/>
</dbReference>
<name>A0AAN7M7W2_TRANT</name>
<gene>
    <name evidence="7" type="ORF">SAY86_031613</name>
</gene>
<dbReference type="InterPro" id="IPR027417">
    <property type="entry name" value="P-loop_NTPase"/>
</dbReference>
<dbReference type="InterPro" id="IPR000048">
    <property type="entry name" value="IQ_motif_EF-hand-BS"/>
</dbReference>
<dbReference type="InterPro" id="IPR025064">
    <property type="entry name" value="DUF4005"/>
</dbReference>
<evidence type="ECO:0000313" key="8">
    <source>
        <dbReference type="Proteomes" id="UP001346149"/>
    </source>
</evidence>
<protein>
    <recommendedName>
        <fullName evidence="6">DUF4005 domain-containing protein</fullName>
    </recommendedName>
</protein>
<comment type="caution">
    <text evidence="7">The sequence shown here is derived from an EMBL/GenBank/DDBJ whole genome shotgun (WGS) entry which is preliminary data.</text>
</comment>